<dbReference type="Gene3D" id="3.90.1150.10">
    <property type="entry name" value="Aspartate Aminotransferase, domain 1"/>
    <property type="match status" value="1"/>
</dbReference>
<dbReference type="AlphaFoldDB" id="A0A1K0IQZ8"/>
<sequence length="49" mass="5296">MLFLNQTGVAAFDGTAYGLSPCLRFSFATSLAVIEEGCERLKRAVATLR</sequence>
<accession>A0A1K0IQZ8</accession>
<dbReference type="SUPFAM" id="SSF53383">
    <property type="entry name" value="PLP-dependent transferases"/>
    <property type="match status" value="1"/>
</dbReference>
<organism evidence="1">
    <name type="scientific">Cupriavidus necator</name>
    <name type="common">Alcaligenes eutrophus</name>
    <name type="synonym">Ralstonia eutropha</name>
    <dbReference type="NCBI Taxonomy" id="106590"/>
    <lineage>
        <taxon>Bacteria</taxon>
        <taxon>Pseudomonadati</taxon>
        <taxon>Pseudomonadota</taxon>
        <taxon>Betaproteobacteria</taxon>
        <taxon>Burkholderiales</taxon>
        <taxon>Burkholderiaceae</taxon>
        <taxon>Cupriavidus</taxon>
    </lineage>
</organism>
<reference evidence="1" key="1">
    <citation type="submission" date="2016-09" db="EMBL/GenBank/DDBJ databases">
        <authorList>
            <person name="Capua I."/>
            <person name="De Benedictis P."/>
            <person name="Joannis T."/>
            <person name="Lombin L.H."/>
            <person name="Cattoli G."/>
        </authorList>
    </citation>
    <scope>NUCLEOTIDE SEQUENCE</scope>
    <source>
        <strain evidence="1">B9</strain>
    </source>
</reference>
<evidence type="ECO:0008006" key="2">
    <source>
        <dbReference type="Google" id="ProtNLM"/>
    </source>
</evidence>
<name>A0A1K0IQZ8_CUPNE</name>
<dbReference type="RefSeq" id="WP_340523629.1">
    <property type="nucleotide sequence ID" value="NZ_FMSH01000149.1"/>
</dbReference>
<dbReference type="EMBL" id="FMSH01000149">
    <property type="protein sequence ID" value="SCU75310.1"/>
    <property type="molecule type" value="Genomic_DNA"/>
</dbReference>
<protein>
    <recommendedName>
        <fullName evidence="2">Aspartate aminotransferase</fullName>
    </recommendedName>
</protein>
<dbReference type="InterPro" id="IPR015422">
    <property type="entry name" value="PyrdxlP-dep_Trfase_small"/>
</dbReference>
<dbReference type="InterPro" id="IPR015424">
    <property type="entry name" value="PyrdxlP-dep_Trfase"/>
</dbReference>
<proteinExistence type="predicted"/>
<gene>
    <name evidence="1" type="ORF">CNECB9_2320078</name>
</gene>
<evidence type="ECO:0000313" key="1">
    <source>
        <dbReference type="EMBL" id="SCU75310.1"/>
    </source>
</evidence>